<dbReference type="OMA" id="VHERRSY"/>
<feature type="domain" description="Chorein N-terminal" evidence="4">
    <location>
        <begin position="1"/>
        <end position="423"/>
    </location>
</feature>
<evidence type="ECO:0000259" key="4">
    <source>
        <dbReference type="Pfam" id="PF12624"/>
    </source>
</evidence>
<comment type="similarity">
    <text evidence="1">Belongs to the VPS13 family.</text>
</comment>
<dbReference type="InterPro" id="IPR056748">
    <property type="entry name" value="VPS13-like_C"/>
</dbReference>
<dbReference type="InterPro" id="IPR026854">
    <property type="entry name" value="VPS13_N"/>
</dbReference>
<reference evidence="7" key="1">
    <citation type="submission" date="2015-12" db="EMBL/GenBank/DDBJ databases">
        <title>Update maize B73 reference genome by single molecule sequencing technologies.</title>
        <authorList>
            <consortium name="Maize Genome Sequencing Project"/>
            <person name="Ware D."/>
        </authorList>
    </citation>
    <scope>NUCLEOTIDE SEQUENCE</scope>
    <source>
        <tissue evidence="7">Seedling</tissue>
    </source>
</reference>
<dbReference type="eggNOG" id="KOG1809">
    <property type="taxonomic scope" value="Eukaryota"/>
</dbReference>
<dbReference type="InterPro" id="IPR009543">
    <property type="entry name" value="VPS13_VAB"/>
</dbReference>
<dbReference type="Pfam" id="PF12624">
    <property type="entry name" value="VPS13_N"/>
    <property type="match status" value="1"/>
</dbReference>
<dbReference type="Pfam" id="PF25037">
    <property type="entry name" value="VPS13_C"/>
    <property type="match status" value="1"/>
</dbReference>
<keyword evidence="2" id="KW-0813">Transport</keyword>
<dbReference type="PANTHER" id="PTHR16166:SF137">
    <property type="entry name" value="PLECKSTRIN HOMOLOGY (PH) DOMAIN-CONTAINING PROTEIN"/>
    <property type="match status" value="1"/>
</dbReference>
<dbReference type="EMBL" id="CM000785">
    <property type="protein sequence ID" value="AQL05550.1"/>
    <property type="molecule type" value="Genomic_DNA"/>
</dbReference>
<evidence type="ECO:0000256" key="3">
    <source>
        <dbReference type="ARBA" id="ARBA00023055"/>
    </source>
</evidence>
<feature type="domain" description="Vacuolar protein sorting-associated protein 13 VPS13 adaptor binding" evidence="5">
    <location>
        <begin position="2923"/>
        <end position="3023"/>
    </location>
</feature>
<feature type="domain" description="Vacuolar protein sorting-associated protein 13 VPS13 adaptor binding" evidence="5">
    <location>
        <begin position="2522"/>
        <end position="2805"/>
    </location>
</feature>
<dbReference type="ExpressionAtlas" id="A0A1D6P6R3">
    <property type="expression patterns" value="baseline and differential"/>
</dbReference>
<keyword evidence="3" id="KW-0445">Lipid transport</keyword>
<dbReference type="GO" id="GO:0006869">
    <property type="term" value="P:lipid transport"/>
    <property type="evidence" value="ECO:0007669"/>
    <property type="project" value="UniProtKB-KW"/>
</dbReference>
<evidence type="ECO:0000259" key="5">
    <source>
        <dbReference type="Pfam" id="PF25036"/>
    </source>
</evidence>
<name>A0A1D6P6R3_MAIZE</name>
<evidence type="ECO:0000256" key="2">
    <source>
        <dbReference type="ARBA" id="ARBA00022448"/>
    </source>
</evidence>
<protein>
    <submittedName>
        <fullName evidence="7">Pleckstrin homology (PH) domain-containing protein</fullName>
    </submittedName>
</protein>
<dbReference type="STRING" id="4577.A0A1D6P6R3"/>
<dbReference type="IntAct" id="A0A1D6P6R3">
    <property type="interactions" value="3"/>
</dbReference>
<dbReference type="InParanoid" id="A0A1D6P6R3"/>
<feature type="domain" description="Intermembrane lipid transfer protein VPS13-like C-terminal" evidence="6">
    <location>
        <begin position="3472"/>
        <end position="3593"/>
    </location>
</feature>
<dbReference type="InterPro" id="IPR009291">
    <property type="entry name" value="Vps62"/>
</dbReference>
<dbReference type="Pfam" id="PF25036">
    <property type="entry name" value="VPS13_VAB"/>
    <property type="match status" value="2"/>
</dbReference>
<evidence type="ECO:0000313" key="7">
    <source>
        <dbReference type="EMBL" id="AQL05550.1"/>
    </source>
</evidence>
<dbReference type="Pfam" id="PF06101">
    <property type="entry name" value="Vps62"/>
    <property type="match status" value="3"/>
</dbReference>
<evidence type="ECO:0000259" key="6">
    <source>
        <dbReference type="Pfam" id="PF25037"/>
    </source>
</evidence>
<organism evidence="7">
    <name type="scientific">Zea mays</name>
    <name type="common">Maize</name>
    <dbReference type="NCBI Taxonomy" id="4577"/>
    <lineage>
        <taxon>Eukaryota</taxon>
        <taxon>Viridiplantae</taxon>
        <taxon>Streptophyta</taxon>
        <taxon>Embryophyta</taxon>
        <taxon>Tracheophyta</taxon>
        <taxon>Spermatophyta</taxon>
        <taxon>Magnoliopsida</taxon>
        <taxon>Liliopsida</taxon>
        <taxon>Poales</taxon>
        <taxon>Poaceae</taxon>
        <taxon>PACMAD clade</taxon>
        <taxon>Panicoideae</taxon>
        <taxon>Andropogonodae</taxon>
        <taxon>Andropogoneae</taxon>
        <taxon>Tripsacinae</taxon>
        <taxon>Zea</taxon>
    </lineage>
</organism>
<sequence length="3891" mass="435943">MLEDQVAFLLQKYLGNYVRGLSKEALKISVWRGDVELTNMQLKPEALNSLKLPVRVKAGFLGSVKLKVPWSRLGQEPVLVYLDRIFILAEPATQVEGCSEDAVQEAKRSRVREMEIKLLERQQQLKSELVCANTVISTFPIFFTCCRSFIGTVIGNIKLSIGNIHIRYEDVESNPGHPFAAGLVLSKLSAVTVDDLGKETFATGGDLDRVKKSVELESLAVYFDSDSSSWIVDKPWEDLLPSEWSQVFEFQEQDGSRSASKKHAYILQPVSGKAKYTKIQLTEAKKTGQALQNTAVDLDDVTLSLSKDGYRDMLKLADNFSTFNQRLRYAHLRPSSPLKSDPRAWWKYAYKVVTQEMKKASGRLSWEQLLRNARLRKTYVSLYASLLKSDMSRLVVDDHEEIKRLDRELDMEVILQWRTGSSKDEEDSKSFTDEDWERLNRIIGYKETNEYVTDQQDMKLMQFDFEIRMKHNASKLTIDDSECLADLSCQDFCCNLKMYPEAKIFDLKLGSYRLLSPYGLLAESASVIDSFVGLFSYKPFDEQLDWSLTAKASPCYITYLKDSVDQIVGFFKSSPTISQNLALETAAAVQMTLDEVKRTAQQQMTRVLKDQSRFSLNMDIAAPKITVPTKFRPDDVHETKLLLDLGNLVLRTEEIWDAYTSEEQDIYLNFNLVLSDVSAFLVDGDYHWNETSDEKNLLPVIDKCGIALKLQQILEDTGALILLFDNDEGRKIWQNRLQGAIYRASGSAISSFPGVALPSEAHSFKGNFLDVADTEKLFVAGILDELKICFSCGYESNHKLKKILLAKESSLFEFRAVGGQVELSMKGGNLLIGTILGSLEIEDQYYYPGSPVPRFLARSFINSMQTQELPSLSRKNSAGPRNTPLMKNDSEENFFEASDDFDEFETPMHQKRTISDYFSTQKFLPTSVPSLQPPTFKRIPDLIPDTELQTGKFTLEGSGTFNSFVKAQIVIYDQHSPQYNSLDNRVVVTVATLSFFCHRPTVIAIMEFMNAINLANGSDTDKDKSTYPATVEDSAIEESKSDLESEPSIKPLLAKGKSRIVFHLTSSMAEAQILLMNENGDRLATLSQNNLSTDIKVFTSSFSIKAALGNLKISDDSLLSSHPYFWVCDMRNPGGRSFVEIDFSSYNVGDEDYCGYDYSLVGQLSEVRIVYLNRFVQEIISYFMGLVPKSSDAVVKLKDNKTNSEKWVSKTDMEGSPALKLDVSFSRPIIVMPRETNSNDFLELDVLYITVQNEFQWIGGDKNEMSTVHLDILTVTVRDINLVIGMNMVRGETIIQDVEGLSFELRRSLRDLRHQLPVVEAAIKVDVLKATLSNREYEIISECALSNFSETPHPVPTLDDPRYGTSTTPSHVSASSSESIHVLSEGAETWIANKFSVSINLVELSLHSGSTRDSPLASVQASGAWLFYKSNTRGENFMYATLKGFSVFDDREGTKDELRLAIGKSASVRDTSSVDGYDNPNELDSGERRIQKDLGLEPIPSMLILDAIFRKSSSSVSVCVQRPKFLVALDFLLAVIEFFVPSAQSLLSNDEDKDLLHMITPVVLNDQIYFQEHSTFSLSPQKPLIVDNERFDHFVYDGKGGKLYLLDSEGKILSSPCTESFIHVLGCKRLQFRNVTIVNGEYLDSCISLGDDSCYSASRNDHVYLVREDDGSLSTPSKEIRGDSVKNGSADISTEFIMELQAIGPELTFYSTSRNAGENLALSTKVIHAHTDAFCRNEPPTKGVLALNTNIVRVKRPLSYKLVWQSGSPRTNIFHQKDLEDKISNIDQLCSVWLPVAPAGYVAMGCVASSGTAEPPLSSAFCLTASLVSSCNLRDCIALRDNTNMIFWRVDNAFGSFLPGDPASMSVDGNAYDLRHMLFDSADSSSKTVSRRQDSRNDFSQLERSELTSGRLFDAVASFKLIWSNSGTSSPKKLSIWRPMLSEGMFYFGDIAVNGYEPPNSTVVLRDTGEDTFLRAPEGFDLVGRIKKHRGTEGVSFWFPKAPSGFVALGCVASKSSPTKEDFSLLRCIRNDMVAGGQFSEESLWDSSNARTSEPFSLWTVDNDAGTFLVRSGYRKPPKRLALKLAGPPTSSSSDSIIVDAKIKTFSAVSFDDYGGMMVPLFGVSFDSVGLSYHGGPHHLNATVSLSFVARSYNDKYSSWEPFIEPTDAFLRAHHYVFGTHFVMDIRYQFDMNTPGSPRQLRITSTQDLNLNISVSNTNMLSQAYASWNNISCGDELYKKETFSSTERPVLDVHQRRSYYVVPQNKLGQDIYVRTTENRGSLVTLLPSGDDRSIKVPALRDLSDSHLNGRSVKPYRLMITAILADAEVKDDEGLETGEYMTAVRLFSENHSISVQQQSARTCAAIGEHLSQNTRKVNWNEMFFFKVERVDSYTLELLVLDAGKGQPVGIYSAPLEQVVQKLPPTSNPDSVKFDLALGDLMSTKTVEQETVKPSGKIRFAVLVSGRASVQQGNRASPESKTGYIQISPSKEGPWTSMKLNYAVPAACWRFGNCVIASEATVKEGNRYVSIRSLVSVTNTTNFIVDLRLKGRISQSARADEQGDSFGKEDQILIGTLEPNSTIPVPLSGLSHPLMPYMLQLRPAKHHDHENYSWSDVQERRSQTEFRKEEILDLCISDLYESENLLFCSQVDGTSNSCHGLWFCLSIEGKEIGKDVQMEPIYDWCIIIKSPLCLTYYLPIAAHYTVSSSHLDNEDSSCSLGTLSPGEAVKVHNVDPRNPLYLSLVPHGGWELMHEPVVISHPTQAPSKFINLRSSLSGRVVQILLEQSSDSDYLMARLIRIYVPYWISFSRLPTLTLRLIDISGRKEKRRLLSRSHLERGEKQLYDIKHDELVEGYTIASGLNFKGLGLLSSVGHGGRFGSVKELSPLGDMDGAVDLSAYDDDGKCMHILLCSKPSSYQAVPTKVRLVDTEWCQPLEIVKEDTIVIAMRKQGGTQKFVKAEIRGYEEGSRFLIVFRLGPAYGPIRIENRTSHTTISTCQSGLGEESWIQVKPHATRKYSWDDPYGQKVIDVSIDKGDDTCVLCVDLENPIGSSTSFREHGLMFTVDTSDIKILKFADYIRKEEVYGLPGSELTDHQGSSLKENETEPGAGPLELIVELGVVGISLIDHKPRELLYLHLQKVFVSYLTGYDFGTTSRFKLILGELQLDNQLPLSTMPVVLSTESRPDSNRSVFKANVAVSNVTSNGIQVYPHVYIRVTDQTWRLNIHEPIIWALFDFYSNLRFVTTINSTTVTEVDPEIRIELIDISEIRLKISLETAPSQRPRGVLGIWSPILSAVGNALKIQVHLRKVMHRSRFMRKSSIIPAITNRIKRDLIHNPLHLIFSVDFLGVTKSTLSSLSKGFAELSTDGQFLQLRSKQVWSRRITGVGDGLVQGTEAFAQGLAFGVSGVLRKPVESARQYGVIGIAPGIGRAFVGFIVQPLSGALDFFSLTVDGISASFMRCVNILSNKSVPQRIRDPRAIHRDGIVRDYDKFEAAGQVSSLTLIKKFKNLVKYCENKASRYFACTDLFREPSKYAWSDYYEDHFILPSQRIALVTNKRVMLLQCLDLDKMDKKPSKILWDVPWEEVLSLELAKAGYQRPSHVIIHLKNFRRSENFVRLIKCNIDNEREPQALSLCCSIRKMWRSHQAAMKVIPLKVPSGQRHVYFVSDDDKKESHSLSRPLLSSGGTSTDVEQQFINNTVHFQKMWSSEPEIQSRCKLVAKQIADDGRVFSIWRPLCPNGYVSIGDIAHVGIHPPHFAAVYKNINGNFALPLGYDLVWRNCAEDYKSPVSIWLPRPPGGYVALGCVAVPSFKEPTLDCAFCVDERLAEDAAYEEQIIWASSDAYPWGCYIYQVQSASMQFMALRVPKEQSELRPKKILESFLQQASETQTSRA</sequence>
<evidence type="ECO:0000256" key="1">
    <source>
        <dbReference type="ARBA" id="ARBA00006545"/>
    </source>
</evidence>
<gene>
    <name evidence="7" type="ORF">ZEAMMB73_Zm00001d047074</name>
</gene>
<proteinExistence type="inferred from homology"/>
<dbReference type="InterPro" id="IPR026847">
    <property type="entry name" value="VPS13"/>
</dbReference>
<dbReference type="PANTHER" id="PTHR16166">
    <property type="entry name" value="VACUOLAR PROTEIN SORTING-ASSOCIATED PROTEIN VPS13"/>
    <property type="match status" value="1"/>
</dbReference>
<accession>A0A1D6P6R3</accession>